<comment type="similarity">
    <text evidence="1">Belongs to the histone H2A family.</text>
</comment>
<keyword evidence="1" id="KW-0544">Nucleosome core</keyword>
<dbReference type="SMART" id="SM00414">
    <property type="entry name" value="H2A"/>
    <property type="match status" value="1"/>
</dbReference>
<proteinExistence type="inferred from homology"/>
<dbReference type="AlphaFoldDB" id="A0A8D2G9X2"/>
<protein>
    <recommendedName>
        <fullName evidence="1">Histone H2A</fullName>
    </recommendedName>
</protein>
<name>A0A8D2G9X2_THEGE</name>
<dbReference type="Proteomes" id="UP000694411">
    <property type="component" value="Chromosome X"/>
</dbReference>
<dbReference type="GO" id="GO:0005634">
    <property type="term" value="C:nucleus"/>
    <property type="evidence" value="ECO:0007669"/>
    <property type="project" value="UniProtKB-SubCell"/>
</dbReference>
<dbReference type="Ensembl" id="ENSTGET00000037584.1">
    <property type="protein sequence ID" value="ENSTGEP00000031627.1"/>
    <property type="gene ID" value="ENSTGEG00000025314.1"/>
</dbReference>
<keyword evidence="1" id="KW-0238">DNA-binding</keyword>
<keyword evidence="1" id="KW-0539">Nucleus</keyword>
<feature type="region of interest" description="Disordered" evidence="2">
    <location>
        <begin position="97"/>
        <end position="146"/>
    </location>
</feature>
<feature type="compositionally biased region" description="Basic and acidic residues" evidence="2">
    <location>
        <begin position="133"/>
        <end position="146"/>
    </location>
</feature>
<dbReference type="GO" id="GO:0003677">
    <property type="term" value="F:DNA binding"/>
    <property type="evidence" value="ECO:0007669"/>
    <property type="project" value="UniProtKB-KW"/>
</dbReference>
<reference evidence="4" key="2">
    <citation type="submission" date="2025-08" db="UniProtKB">
        <authorList>
            <consortium name="Ensembl"/>
        </authorList>
    </citation>
    <scope>IDENTIFICATION</scope>
</reference>
<dbReference type="GO" id="GO:0030527">
    <property type="term" value="F:structural constituent of chromatin"/>
    <property type="evidence" value="ECO:0007669"/>
    <property type="project" value="InterPro"/>
</dbReference>
<reference evidence="4" key="1">
    <citation type="submission" date="2018-05" db="EMBL/GenBank/DDBJ databases">
        <title>Whole genome of Theropithecus gelada.</title>
        <authorList>
            <person name="Chiou K.L."/>
            <person name="Snyder-Mackler N."/>
        </authorList>
    </citation>
    <scope>NUCLEOTIDE SEQUENCE [LARGE SCALE GENOMIC DNA]</scope>
</reference>
<dbReference type="GO" id="GO:0000786">
    <property type="term" value="C:nucleosome"/>
    <property type="evidence" value="ECO:0007669"/>
    <property type="project" value="UniProtKB-KW"/>
</dbReference>
<feature type="compositionally biased region" description="Acidic residues" evidence="2">
    <location>
        <begin position="111"/>
        <end position="132"/>
    </location>
</feature>
<dbReference type="PANTHER" id="PTHR23430">
    <property type="entry name" value="HISTONE H2A"/>
    <property type="match status" value="1"/>
</dbReference>
<keyword evidence="1" id="KW-0158">Chromosome</keyword>
<feature type="domain" description="Core Histone H2A/H2B/H3" evidence="3">
    <location>
        <begin position="12"/>
        <end position="91"/>
    </location>
</feature>
<evidence type="ECO:0000256" key="1">
    <source>
        <dbReference type="RuleBase" id="RU003767"/>
    </source>
</evidence>
<dbReference type="Gene3D" id="1.10.20.10">
    <property type="entry name" value="Histone, subunit A"/>
    <property type="match status" value="1"/>
</dbReference>
<dbReference type="InterPro" id="IPR007125">
    <property type="entry name" value="H2A/H2B/H3"/>
</dbReference>
<accession>A0A8D2G9X2</accession>
<keyword evidence="5" id="KW-1185">Reference proteome</keyword>
<dbReference type="SUPFAM" id="SSF47113">
    <property type="entry name" value="Histone-fold"/>
    <property type="match status" value="1"/>
</dbReference>
<dbReference type="Pfam" id="PF00125">
    <property type="entry name" value="Histone"/>
    <property type="match status" value="1"/>
</dbReference>
<dbReference type="PRINTS" id="PR00620">
    <property type="entry name" value="HISTONEH2A"/>
</dbReference>
<evidence type="ECO:0000256" key="2">
    <source>
        <dbReference type="SAM" id="MobiDB-lite"/>
    </source>
</evidence>
<dbReference type="CDD" id="cd00074">
    <property type="entry name" value="HFD_H2A"/>
    <property type="match status" value="1"/>
</dbReference>
<feature type="compositionally biased region" description="Basic and acidic residues" evidence="2">
    <location>
        <begin position="97"/>
        <end position="110"/>
    </location>
</feature>
<dbReference type="InterPro" id="IPR002119">
    <property type="entry name" value="Histone_H2A"/>
</dbReference>
<sequence length="169" mass="20118">MAGNKHNRSSCKPRRQRRSRFRRAELQFPVSHVECWLREGQYARRLSSTTPVFLAGVLQYLTANILEQAGKEAENSHRVRITPEHVKRALQKDEQLRWLLEKQDDTHSQEEEMSQPEEEEEERMEEEEEEKKEEEKKEKEEEEKKKGGFLSFRALRNFIGNLLQLPKSP</sequence>
<evidence type="ECO:0000313" key="5">
    <source>
        <dbReference type="Proteomes" id="UP000694411"/>
    </source>
</evidence>
<organism evidence="4 5">
    <name type="scientific">Theropithecus gelada</name>
    <name type="common">Gelada baboon</name>
    <dbReference type="NCBI Taxonomy" id="9565"/>
    <lineage>
        <taxon>Eukaryota</taxon>
        <taxon>Metazoa</taxon>
        <taxon>Chordata</taxon>
        <taxon>Craniata</taxon>
        <taxon>Vertebrata</taxon>
        <taxon>Euteleostomi</taxon>
        <taxon>Mammalia</taxon>
        <taxon>Eutheria</taxon>
        <taxon>Euarchontoglires</taxon>
        <taxon>Primates</taxon>
        <taxon>Haplorrhini</taxon>
        <taxon>Catarrhini</taxon>
        <taxon>Cercopithecidae</taxon>
        <taxon>Cercopithecinae</taxon>
        <taxon>Theropithecus</taxon>
    </lineage>
</organism>
<dbReference type="InterPro" id="IPR009072">
    <property type="entry name" value="Histone-fold"/>
</dbReference>
<evidence type="ECO:0000259" key="3">
    <source>
        <dbReference type="Pfam" id="PF00125"/>
    </source>
</evidence>
<evidence type="ECO:0000313" key="4">
    <source>
        <dbReference type="Ensembl" id="ENSTGEP00000031627.1"/>
    </source>
</evidence>
<dbReference type="GO" id="GO:0046982">
    <property type="term" value="F:protein heterodimerization activity"/>
    <property type="evidence" value="ECO:0007669"/>
    <property type="project" value="InterPro"/>
</dbReference>
<comment type="subunit">
    <text evidence="1">The nucleosome is a histone octamer containing two molecules each of H2A, H2B, H3 and H4 assembled in one H3-H4 heterotetramer and two H2A-H2B heterodimers. The octamer wraps approximately 147 bp of DNA.</text>
</comment>
<comment type="subcellular location">
    <subcellularLocation>
        <location evidence="1">Nucleus</location>
    </subcellularLocation>
</comment>
<reference evidence="4" key="3">
    <citation type="submission" date="2025-09" db="UniProtKB">
        <authorList>
            <consortium name="Ensembl"/>
        </authorList>
    </citation>
    <scope>IDENTIFICATION</scope>
</reference>